<reference evidence="3 4" key="1">
    <citation type="submission" date="2020-12" db="EMBL/GenBank/DDBJ databases">
        <title>Salegentibacter orientalis sp. nov., isolated from costal sediment.</title>
        <authorList>
            <person name="Lian F.-B."/>
        </authorList>
    </citation>
    <scope>NUCLEOTIDE SEQUENCE [LARGE SCALE GENOMIC DNA]</scope>
    <source>
        <strain evidence="3 4">F60176</strain>
    </source>
</reference>
<feature type="domain" description="Secretion system C-terminal sorting" evidence="2">
    <location>
        <begin position="516"/>
        <end position="593"/>
    </location>
</feature>
<evidence type="ECO:0000256" key="1">
    <source>
        <dbReference type="ARBA" id="ARBA00022729"/>
    </source>
</evidence>
<accession>A0ABS0TCK5</accession>
<evidence type="ECO:0000259" key="2">
    <source>
        <dbReference type="Pfam" id="PF18962"/>
    </source>
</evidence>
<dbReference type="InterPro" id="IPR024079">
    <property type="entry name" value="MetalloPept_cat_dom_sf"/>
</dbReference>
<dbReference type="RefSeq" id="WP_198637653.1">
    <property type="nucleotide sequence ID" value="NZ_JAEHNY010000001.1"/>
</dbReference>
<comment type="caution">
    <text evidence="3">The sequence shown here is derived from an EMBL/GenBank/DDBJ whole genome shotgun (WGS) entry which is preliminary data.</text>
</comment>
<dbReference type="SUPFAM" id="SSF55486">
    <property type="entry name" value="Metalloproteases ('zincins'), catalytic domain"/>
    <property type="match status" value="1"/>
</dbReference>
<gene>
    <name evidence="3" type="ORF">I6U50_01980</name>
</gene>
<dbReference type="Proteomes" id="UP000635665">
    <property type="component" value="Unassembled WGS sequence"/>
</dbReference>
<dbReference type="CDD" id="cd00146">
    <property type="entry name" value="PKD"/>
    <property type="match status" value="1"/>
</dbReference>
<keyword evidence="1" id="KW-0732">Signal</keyword>
<organism evidence="3 4">
    <name type="scientific">Salegentibacter maritimus</name>
    <dbReference type="NCBI Taxonomy" id="2794347"/>
    <lineage>
        <taxon>Bacteria</taxon>
        <taxon>Pseudomonadati</taxon>
        <taxon>Bacteroidota</taxon>
        <taxon>Flavobacteriia</taxon>
        <taxon>Flavobacteriales</taxon>
        <taxon>Flavobacteriaceae</taxon>
        <taxon>Salegentibacter</taxon>
    </lineage>
</organism>
<dbReference type="InterPro" id="IPR026444">
    <property type="entry name" value="Secre_tail"/>
</dbReference>
<dbReference type="Pfam" id="PF18962">
    <property type="entry name" value="Por_Secre_tail"/>
    <property type="match status" value="1"/>
</dbReference>
<dbReference type="Pfam" id="PF13688">
    <property type="entry name" value="Reprolysin_5"/>
    <property type="match status" value="1"/>
</dbReference>
<name>A0ABS0TCK5_9FLAO</name>
<sequence length="599" mass="65871">MKKIYKEFLTVCIISLFTLSLSGQEKLFEFDKKQNVELNQSQETKLLKIRASTAFTDEQLVTLNTINDVIEGNTVYLNLPNSETNLAFVYSNIISKDKANFSWLGTSKTDVNGSLLYVKKGYKVFGQVNYKGEVWEFTDLGEGLHVLYRLNDNLLKGDCGMVDTTTKSESRSESFSRSVECAPRGEVSVLVLYTPNADASVPDIDATANLSIAQLQQALSGSQVDVSRLNVELVDVLPLAFNESGDIVNDVGDLSANVNAQNLRQTNNADLVLLLTDGNYGTIVGIADAINADFQTGYAIAQANSATGNLTFAHELGHLFGGRHDNDPTGTIEHGYVMNSTRGTIMARQQPIGGGQNRILRFSNPNVYFGGQGTGTFSFNDNKTEYENNGPAIADFFPNTIPQISTSIDGPYSVCENTSATFEAEVNCGQPSYTYLWETSQNGINWDVVGTSFSYTYNAPYQMNGNFNFTLRLTVTDAANTITVSQRTITAVDPPPGFACAPYRINAPETVDTFIVYPNPAKGYEEITVEFDKKLKNNAVQVNIIDFQGRTLYRHKINELRTSNKEHIKLDFGLSSGLFFIQVNFADGSSEAKTVQILN</sequence>
<proteinExistence type="predicted"/>
<dbReference type="Gene3D" id="3.40.390.10">
    <property type="entry name" value="Collagenase (Catalytic Domain)"/>
    <property type="match status" value="1"/>
</dbReference>
<evidence type="ECO:0000313" key="3">
    <source>
        <dbReference type="EMBL" id="MBI6118786.1"/>
    </source>
</evidence>
<evidence type="ECO:0000313" key="4">
    <source>
        <dbReference type="Proteomes" id="UP000635665"/>
    </source>
</evidence>
<dbReference type="NCBIfam" id="TIGR04183">
    <property type="entry name" value="Por_Secre_tail"/>
    <property type="match status" value="1"/>
</dbReference>
<keyword evidence="4" id="KW-1185">Reference proteome</keyword>
<dbReference type="EMBL" id="JAEHNY010000001">
    <property type="protein sequence ID" value="MBI6118786.1"/>
    <property type="molecule type" value="Genomic_DNA"/>
</dbReference>
<protein>
    <submittedName>
        <fullName evidence="3">T9SS type A sorting domain-containing protein</fullName>
    </submittedName>
</protein>